<evidence type="ECO:0000313" key="1">
    <source>
        <dbReference type="EMBL" id="KAJ2987876.1"/>
    </source>
</evidence>
<protein>
    <submittedName>
        <fullName evidence="1">Uncharacterized protein</fullName>
    </submittedName>
</protein>
<organism evidence="1 2">
    <name type="scientific">Xylaria curta</name>
    <dbReference type="NCBI Taxonomy" id="42375"/>
    <lineage>
        <taxon>Eukaryota</taxon>
        <taxon>Fungi</taxon>
        <taxon>Dikarya</taxon>
        <taxon>Ascomycota</taxon>
        <taxon>Pezizomycotina</taxon>
        <taxon>Sordariomycetes</taxon>
        <taxon>Xylariomycetidae</taxon>
        <taxon>Xylariales</taxon>
        <taxon>Xylariaceae</taxon>
        <taxon>Xylaria</taxon>
    </lineage>
</organism>
<keyword evidence="2" id="KW-1185">Reference proteome</keyword>
<dbReference type="Proteomes" id="UP001143856">
    <property type="component" value="Unassembled WGS sequence"/>
</dbReference>
<accession>A0ACC1P739</accession>
<proteinExistence type="predicted"/>
<name>A0ACC1P739_9PEZI</name>
<gene>
    <name evidence="1" type="ORF">NUW58_g4268</name>
</gene>
<sequence>MPVKQIPITKSPGHVAWAFYSLSIGQPSRRSPFGLECAIALTVGVKAFGVRGQTGRRGWTGVDDDNDDDDDDGDDDDDDAAAAAVAVADGGPFPPLVHRTIPWRVWVEVDHLNPALSSPTIAYLLMQHPVRREAPSNSGHAPDKAQLGLSFELRHLNLASSPHG</sequence>
<evidence type="ECO:0000313" key="2">
    <source>
        <dbReference type="Proteomes" id="UP001143856"/>
    </source>
</evidence>
<dbReference type="EMBL" id="JAPDGR010000728">
    <property type="protein sequence ID" value="KAJ2987876.1"/>
    <property type="molecule type" value="Genomic_DNA"/>
</dbReference>
<comment type="caution">
    <text evidence="1">The sequence shown here is derived from an EMBL/GenBank/DDBJ whole genome shotgun (WGS) entry which is preliminary data.</text>
</comment>
<reference evidence="1" key="1">
    <citation type="submission" date="2022-10" db="EMBL/GenBank/DDBJ databases">
        <title>Genome Sequence of Xylaria curta.</title>
        <authorList>
            <person name="Buettner E."/>
        </authorList>
    </citation>
    <scope>NUCLEOTIDE SEQUENCE</scope>
    <source>
        <strain evidence="1">Babe10</strain>
    </source>
</reference>